<comment type="caution">
    <text evidence="2">The sequence shown here is derived from an EMBL/GenBank/DDBJ whole genome shotgun (WGS) entry which is preliminary data.</text>
</comment>
<evidence type="ECO:0000313" key="3">
    <source>
        <dbReference type="Proteomes" id="UP001160625"/>
    </source>
</evidence>
<feature type="chain" id="PRO_5046705021" evidence="1">
    <location>
        <begin position="22"/>
        <end position="159"/>
    </location>
</feature>
<organism evidence="2 3">
    <name type="scientific">Sphingomonas oryzagri</name>
    <dbReference type="NCBI Taxonomy" id="3042314"/>
    <lineage>
        <taxon>Bacteria</taxon>
        <taxon>Pseudomonadati</taxon>
        <taxon>Pseudomonadota</taxon>
        <taxon>Alphaproteobacteria</taxon>
        <taxon>Sphingomonadales</taxon>
        <taxon>Sphingomonadaceae</taxon>
        <taxon>Sphingomonas</taxon>
    </lineage>
</organism>
<dbReference type="Proteomes" id="UP001160625">
    <property type="component" value="Unassembled WGS sequence"/>
</dbReference>
<gene>
    <name evidence="2" type="ORF">QGN17_12450</name>
</gene>
<keyword evidence="1" id="KW-0732">Signal</keyword>
<dbReference type="Gene3D" id="2.30.30.40">
    <property type="entry name" value="SH3 Domains"/>
    <property type="match status" value="1"/>
</dbReference>
<accession>A0ABT6N2J0</accession>
<evidence type="ECO:0000256" key="1">
    <source>
        <dbReference type="SAM" id="SignalP"/>
    </source>
</evidence>
<dbReference type="RefSeq" id="WP_281044807.1">
    <property type="nucleotide sequence ID" value="NZ_JARYGZ010000001.1"/>
</dbReference>
<sequence>MKILSMAWVGILLAGSLQASAPQQRKTPYWASLGAGQARMRSGPGRNYPASWLYQRQGLPVQVIEVYPGWRKVRDPDGESGWMITSLLSDQRTGMVKDGVAELHETADANSKVSWRAEPGVIGRLSHCKDGWCRIDVGGRSGFVEEAKLWGVDPDETIE</sequence>
<proteinExistence type="predicted"/>
<reference evidence="2" key="1">
    <citation type="submission" date="2023-04" db="EMBL/GenBank/DDBJ databases">
        <title>Sphingomonas sp. MAHUQ-71 isolated from rice field.</title>
        <authorList>
            <person name="Huq M.A."/>
        </authorList>
    </citation>
    <scope>NUCLEOTIDE SEQUENCE</scope>
    <source>
        <strain evidence="2">MAHUQ-71</strain>
    </source>
</reference>
<protein>
    <submittedName>
        <fullName evidence="2">SH3 domain-containing protein</fullName>
    </submittedName>
</protein>
<dbReference type="EMBL" id="JARYGZ010000001">
    <property type="protein sequence ID" value="MDH7639541.1"/>
    <property type="molecule type" value="Genomic_DNA"/>
</dbReference>
<keyword evidence="3" id="KW-1185">Reference proteome</keyword>
<evidence type="ECO:0000313" key="2">
    <source>
        <dbReference type="EMBL" id="MDH7639541.1"/>
    </source>
</evidence>
<dbReference type="InterPro" id="IPR010466">
    <property type="entry name" value="DUF1058"/>
</dbReference>
<dbReference type="Pfam" id="PF06347">
    <property type="entry name" value="SH3_4"/>
    <property type="match status" value="2"/>
</dbReference>
<name>A0ABT6N2J0_9SPHN</name>
<feature type="signal peptide" evidence="1">
    <location>
        <begin position="1"/>
        <end position="21"/>
    </location>
</feature>